<name>A0A0C3GZR3_OIDMZ</name>
<dbReference type="InParanoid" id="A0A0C3GZR3"/>
<reference evidence="1 2" key="1">
    <citation type="submission" date="2014-04" db="EMBL/GenBank/DDBJ databases">
        <authorList>
            <consortium name="DOE Joint Genome Institute"/>
            <person name="Kuo A."/>
            <person name="Martino E."/>
            <person name="Perotto S."/>
            <person name="Kohler A."/>
            <person name="Nagy L.G."/>
            <person name="Floudas D."/>
            <person name="Copeland A."/>
            <person name="Barry K.W."/>
            <person name="Cichocki N."/>
            <person name="Veneault-Fourrey C."/>
            <person name="LaButti K."/>
            <person name="Lindquist E.A."/>
            <person name="Lipzen A."/>
            <person name="Lundell T."/>
            <person name="Morin E."/>
            <person name="Murat C."/>
            <person name="Sun H."/>
            <person name="Tunlid A."/>
            <person name="Henrissat B."/>
            <person name="Grigoriev I.V."/>
            <person name="Hibbett D.S."/>
            <person name="Martin F."/>
            <person name="Nordberg H.P."/>
            <person name="Cantor M.N."/>
            <person name="Hua S.X."/>
        </authorList>
    </citation>
    <scope>NUCLEOTIDE SEQUENCE [LARGE SCALE GENOMIC DNA]</scope>
    <source>
        <strain evidence="1 2">Zn</strain>
    </source>
</reference>
<evidence type="ECO:0000313" key="2">
    <source>
        <dbReference type="Proteomes" id="UP000054321"/>
    </source>
</evidence>
<reference evidence="2" key="2">
    <citation type="submission" date="2015-01" db="EMBL/GenBank/DDBJ databases">
        <title>Evolutionary Origins and Diversification of the Mycorrhizal Mutualists.</title>
        <authorList>
            <consortium name="DOE Joint Genome Institute"/>
            <consortium name="Mycorrhizal Genomics Consortium"/>
            <person name="Kohler A."/>
            <person name="Kuo A."/>
            <person name="Nagy L.G."/>
            <person name="Floudas D."/>
            <person name="Copeland A."/>
            <person name="Barry K.W."/>
            <person name="Cichocki N."/>
            <person name="Veneault-Fourrey C."/>
            <person name="LaButti K."/>
            <person name="Lindquist E.A."/>
            <person name="Lipzen A."/>
            <person name="Lundell T."/>
            <person name="Morin E."/>
            <person name="Murat C."/>
            <person name="Riley R."/>
            <person name="Ohm R."/>
            <person name="Sun H."/>
            <person name="Tunlid A."/>
            <person name="Henrissat B."/>
            <person name="Grigoriev I.V."/>
            <person name="Hibbett D.S."/>
            <person name="Martin F."/>
        </authorList>
    </citation>
    <scope>NUCLEOTIDE SEQUENCE [LARGE SCALE GENOMIC DNA]</scope>
    <source>
        <strain evidence="2">Zn</strain>
    </source>
</reference>
<dbReference type="HOGENOM" id="CLU_2758455_0_0_1"/>
<accession>A0A0C3GZR3</accession>
<proteinExistence type="predicted"/>
<dbReference type="EMBL" id="KN832876">
    <property type="protein sequence ID" value="KIN01461.1"/>
    <property type="molecule type" value="Genomic_DNA"/>
</dbReference>
<evidence type="ECO:0000313" key="1">
    <source>
        <dbReference type="EMBL" id="KIN01461.1"/>
    </source>
</evidence>
<protein>
    <submittedName>
        <fullName evidence="1">Uncharacterized protein</fullName>
    </submittedName>
</protein>
<sequence length="70" mass="7545">MPTATRDAEGQDIPSLLGIVHLLDTAHHLQAMAVLMIVAGEVATDMDMDMDGLVREMGSPIEMSVMPDHD</sequence>
<keyword evidence="2" id="KW-1185">Reference proteome</keyword>
<dbReference type="Proteomes" id="UP000054321">
    <property type="component" value="Unassembled WGS sequence"/>
</dbReference>
<organism evidence="1 2">
    <name type="scientific">Oidiodendron maius (strain Zn)</name>
    <dbReference type="NCBI Taxonomy" id="913774"/>
    <lineage>
        <taxon>Eukaryota</taxon>
        <taxon>Fungi</taxon>
        <taxon>Dikarya</taxon>
        <taxon>Ascomycota</taxon>
        <taxon>Pezizomycotina</taxon>
        <taxon>Leotiomycetes</taxon>
        <taxon>Leotiomycetes incertae sedis</taxon>
        <taxon>Myxotrichaceae</taxon>
        <taxon>Oidiodendron</taxon>
    </lineage>
</organism>
<dbReference type="AlphaFoldDB" id="A0A0C3GZR3"/>
<gene>
    <name evidence="1" type="ORF">OIDMADRAFT_19287</name>
</gene>